<dbReference type="PROSITE" id="PS50156">
    <property type="entry name" value="SSD"/>
    <property type="match status" value="1"/>
</dbReference>
<keyword evidence="4 8" id="KW-0812">Transmembrane</keyword>
<feature type="transmembrane region" description="Helical" evidence="8">
    <location>
        <begin position="232"/>
        <end position="250"/>
    </location>
</feature>
<dbReference type="SUPFAM" id="SSF82866">
    <property type="entry name" value="Multidrug efflux transporter AcrB transmembrane domain"/>
    <property type="match status" value="2"/>
</dbReference>
<dbReference type="PANTHER" id="PTHR33406:SF11">
    <property type="entry name" value="MEMBRANE PROTEIN SCO6666-RELATED"/>
    <property type="match status" value="1"/>
</dbReference>
<evidence type="ECO:0000256" key="1">
    <source>
        <dbReference type="ARBA" id="ARBA00004651"/>
    </source>
</evidence>
<evidence type="ECO:0000313" key="10">
    <source>
        <dbReference type="EMBL" id="ACU70873.1"/>
    </source>
</evidence>
<dbReference type="InterPro" id="IPR004869">
    <property type="entry name" value="MMPL_dom"/>
</dbReference>
<feature type="transmembrane region" description="Helical" evidence="8">
    <location>
        <begin position="389"/>
        <end position="408"/>
    </location>
</feature>
<dbReference type="HOGENOM" id="CLU_005108_1_1_11"/>
<feature type="transmembrane region" description="Helical" evidence="8">
    <location>
        <begin position="200"/>
        <end position="220"/>
    </location>
</feature>
<feature type="transmembrane region" description="Helical" evidence="8">
    <location>
        <begin position="680"/>
        <end position="702"/>
    </location>
</feature>
<dbReference type="eggNOG" id="COG2409">
    <property type="taxonomic scope" value="Bacteria"/>
</dbReference>
<evidence type="ECO:0000256" key="2">
    <source>
        <dbReference type="ARBA" id="ARBA00010157"/>
    </source>
</evidence>
<evidence type="ECO:0000256" key="4">
    <source>
        <dbReference type="ARBA" id="ARBA00022692"/>
    </source>
</evidence>
<feature type="transmembrane region" description="Helical" evidence="8">
    <location>
        <begin position="609"/>
        <end position="633"/>
    </location>
</feature>
<evidence type="ECO:0000256" key="6">
    <source>
        <dbReference type="ARBA" id="ARBA00023136"/>
    </source>
</evidence>
<feature type="transmembrane region" description="Helical" evidence="8">
    <location>
        <begin position="542"/>
        <end position="561"/>
    </location>
</feature>
<feature type="region of interest" description="Disordered" evidence="7">
    <location>
        <begin position="735"/>
        <end position="760"/>
    </location>
</feature>
<reference evidence="10 11" key="1">
    <citation type="journal article" date="2009" name="Stand. Genomic Sci.">
        <title>Complete genome sequence of Catenulispora acidiphila type strain (ID 139908).</title>
        <authorList>
            <person name="Copeland A."/>
            <person name="Lapidus A."/>
            <person name="Glavina Del Rio T."/>
            <person name="Nolan M."/>
            <person name="Lucas S."/>
            <person name="Chen F."/>
            <person name="Tice H."/>
            <person name="Cheng J.F."/>
            <person name="Bruce D."/>
            <person name="Goodwin L."/>
            <person name="Pitluck S."/>
            <person name="Mikhailova N."/>
            <person name="Pati A."/>
            <person name="Ivanova N."/>
            <person name="Mavromatis K."/>
            <person name="Chen A."/>
            <person name="Palaniappan K."/>
            <person name="Chain P."/>
            <person name="Land M."/>
            <person name="Hauser L."/>
            <person name="Chang Y.J."/>
            <person name="Jeffries C.D."/>
            <person name="Chertkov O."/>
            <person name="Brettin T."/>
            <person name="Detter J.C."/>
            <person name="Han C."/>
            <person name="Ali Z."/>
            <person name="Tindall B.J."/>
            <person name="Goker M."/>
            <person name="Bristow J."/>
            <person name="Eisen J.A."/>
            <person name="Markowitz V."/>
            <person name="Hugenholtz P."/>
            <person name="Kyrpides N.C."/>
            <person name="Klenk H.P."/>
        </authorList>
    </citation>
    <scope>NUCLEOTIDE SEQUENCE [LARGE SCALE GENOMIC DNA]</scope>
    <source>
        <strain evidence="11">DSM 44928 / JCM 14897 / NBRC 102108 / NRRL B-24433 / ID139908</strain>
    </source>
</reference>
<dbReference type="InterPro" id="IPR050545">
    <property type="entry name" value="Mycobact_MmpL"/>
</dbReference>
<evidence type="ECO:0000313" key="11">
    <source>
        <dbReference type="Proteomes" id="UP000000851"/>
    </source>
</evidence>
<sequence precursor="true">MSVIARWCHKHRLVTVVVWLALIIGLGALTGSAGTKYNDTMSIPASESSQAMDLLRQSLPASAGDSDQVVWHTTGGAKVTDPAVQQRMTGALNQIATAPGVAGVTGPYDGPRGALQVSKDQTTAYATINFAQEAHDLPDAEVQHIIDVAQGARETNLQVELGGQAISQAERKIGGAADLIGVLAALLVLGLVFRAAGAAVMPILTGVAGVATGILGTGQLSHLFAISSTAPTLATLVGLGVGIDYALFIVNRHRKGLMSGLSVEDSIAKALNTSGRAVIFAGGTVVIALLGMFALGLSFLNGMAIGAAVTVSMTVLAAITLLPAMLGFLKLRVLSKKQRRELAARQAGVGVLVPYAHASRRRPSGVPGHPETVFTRWAGKVQAKPLGKALLAIAVMAVVAVPFFSIRLGNSDAGNDPKSTTTRQAYDLLADGFGKGFNGPLLLVAQTPAAGDQQALTTLVDRIKTVPDVAAVSARPTQPGQAIAVVQVVPVSSPQDKATTDLIGTLRHDVIPKAEAGTTLHVMVSGPTAISNDFSHTLTSKLPLFVAIIVGLGCLLMILAFRSLLVPLIGVAMNLLTMGVAFGSLVAVFQWGWGSEALGAGGAGPVEAFVPVIVISILFGLSMDYQVFLISRMHEEWSHSKDNSRSVRVGHGETGQVIVAAGIIMACVFGAFLFNGQRVIAEFGMALAVAILLDVLMLRLILVPALMHRFGKANWWLPAWLDKVLPHMSVEGEPEPVPGAVATDGPYDEPELASANHRIQ</sequence>
<accession>C7QEI2</accession>
<proteinExistence type="inferred from homology"/>
<feature type="transmembrane region" description="Helical" evidence="8">
    <location>
        <begin position="305"/>
        <end position="329"/>
    </location>
</feature>
<dbReference type="GO" id="GO:0005886">
    <property type="term" value="C:plasma membrane"/>
    <property type="evidence" value="ECO:0007669"/>
    <property type="project" value="UniProtKB-SubCell"/>
</dbReference>
<dbReference type="Proteomes" id="UP000000851">
    <property type="component" value="Chromosome"/>
</dbReference>
<organism evidence="10 11">
    <name type="scientific">Catenulispora acidiphila (strain DSM 44928 / JCM 14897 / NBRC 102108 / NRRL B-24433 / ID139908)</name>
    <dbReference type="NCBI Taxonomy" id="479433"/>
    <lineage>
        <taxon>Bacteria</taxon>
        <taxon>Bacillati</taxon>
        <taxon>Actinomycetota</taxon>
        <taxon>Actinomycetes</taxon>
        <taxon>Catenulisporales</taxon>
        <taxon>Catenulisporaceae</taxon>
        <taxon>Catenulispora</taxon>
    </lineage>
</organism>
<feature type="domain" description="SSD" evidence="9">
    <location>
        <begin position="225"/>
        <end position="328"/>
    </location>
</feature>
<dbReference type="Pfam" id="PF03176">
    <property type="entry name" value="MMPL"/>
    <property type="match status" value="2"/>
</dbReference>
<evidence type="ECO:0000256" key="7">
    <source>
        <dbReference type="SAM" id="MobiDB-lite"/>
    </source>
</evidence>
<feature type="transmembrane region" description="Helical" evidence="8">
    <location>
        <begin position="173"/>
        <end position="193"/>
    </location>
</feature>
<dbReference type="RefSeq" id="WP_012786166.1">
    <property type="nucleotide sequence ID" value="NC_013131.1"/>
</dbReference>
<dbReference type="STRING" id="479433.Caci_1953"/>
<evidence type="ECO:0000256" key="8">
    <source>
        <dbReference type="SAM" id="Phobius"/>
    </source>
</evidence>
<dbReference type="Gene3D" id="1.20.1640.10">
    <property type="entry name" value="Multidrug efflux transporter AcrB transmembrane domain"/>
    <property type="match status" value="2"/>
</dbReference>
<dbReference type="InterPro" id="IPR000731">
    <property type="entry name" value="SSD"/>
</dbReference>
<evidence type="ECO:0000256" key="3">
    <source>
        <dbReference type="ARBA" id="ARBA00022475"/>
    </source>
</evidence>
<dbReference type="InParanoid" id="C7QEI2"/>
<keyword evidence="6 8" id="KW-0472">Membrane</keyword>
<keyword evidence="5 8" id="KW-1133">Transmembrane helix</keyword>
<comment type="similarity">
    <text evidence="2">Belongs to the resistance-nodulation-cell division (RND) (TC 2.A.6) family. MmpL subfamily.</text>
</comment>
<feature type="transmembrane region" description="Helical" evidence="8">
    <location>
        <begin position="654"/>
        <end position="674"/>
    </location>
</feature>
<dbReference type="KEGG" id="cai:Caci_1953"/>
<dbReference type="EMBL" id="CP001700">
    <property type="protein sequence ID" value="ACU70873.1"/>
    <property type="molecule type" value="Genomic_DNA"/>
</dbReference>
<feature type="transmembrane region" description="Helical" evidence="8">
    <location>
        <begin position="277"/>
        <end position="299"/>
    </location>
</feature>
<gene>
    <name evidence="10" type="ordered locus">Caci_1953</name>
</gene>
<comment type="subcellular location">
    <subcellularLocation>
        <location evidence="1">Cell membrane</location>
        <topology evidence="1">Multi-pass membrane protein</topology>
    </subcellularLocation>
</comment>
<evidence type="ECO:0000259" key="9">
    <source>
        <dbReference type="PROSITE" id="PS50156"/>
    </source>
</evidence>
<protein>
    <submittedName>
        <fullName evidence="10">MMPL domain protein</fullName>
    </submittedName>
</protein>
<dbReference type="OrthoDB" id="7051771at2"/>
<dbReference type="AlphaFoldDB" id="C7QEI2"/>
<dbReference type="PANTHER" id="PTHR33406">
    <property type="entry name" value="MEMBRANE PROTEIN MJ1562-RELATED"/>
    <property type="match status" value="1"/>
</dbReference>
<keyword evidence="11" id="KW-1185">Reference proteome</keyword>
<feature type="transmembrane region" description="Helical" evidence="8">
    <location>
        <begin position="568"/>
        <end position="589"/>
    </location>
</feature>
<keyword evidence="3" id="KW-1003">Cell membrane</keyword>
<name>C7QEI2_CATAD</name>
<evidence type="ECO:0000256" key="5">
    <source>
        <dbReference type="ARBA" id="ARBA00022989"/>
    </source>
</evidence>